<dbReference type="EMBL" id="OOIL02002322">
    <property type="protein sequence ID" value="VFQ82127.1"/>
    <property type="molecule type" value="Genomic_DNA"/>
</dbReference>
<dbReference type="Gene3D" id="2.40.50.140">
    <property type="entry name" value="Nucleic acid-binding proteins"/>
    <property type="match status" value="1"/>
</dbReference>
<name>A0A484M0T9_9ASTE</name>
<evidence type="ECO:0000313" key="1">
    <source>
        <dbReference type="EMBL" id="VFQ82127.1"/>
    </source>
</evidence>
<gene>
    <name evidence="1" type="ORF">CCAM_LOCUS23903</name>
</gene>
<dbReference type="Proteomes" id="UP000595140">
    <property type="component" value="Unassembled WGS sequence"/>
</dbReference>
<organism evidence="1 2">
    <name type="scientific">Cuscuta campestris</name>
    <dbReference type="NCBI Taxonomy" id="132261"/>
    <lineage>
        <taxon>Eukaryota</taxon>
        <taxon>Viridiplantae</taxon>
        <taxon>Streptophyta</taxon>
        <taxon>Embryophyta</taxon>
        <taxon>Tracheophyta</taxon>
        <taxon>Spermatophyta</taxon>
        <taxon>Magnoliopsida</taxon>
        <taxon>eudicotyledons</taxon>
        <taxon>Gunneridae</taxon>
        <taxon>Pentapetalae</taxon>
        <taxon>asterids</taxon>
        <taxon>lamiids</taxon>
        <taxon>Solanales</taxon>
        <taxon>Convolvulaceae</taxon>
        <taxon>Cuscuteae</taxon>
        <taxon>Cuscuta</taxon>
        <taxon>Cuscuta subgen. Grammica</taxon>
        <taxon>Cuscuta sect. Cleistogrammica</taxon>
    </lineage>
</organism>
<protein>
    <submittedName>
        <fullName evidence="1">Uncharacterized protein</fullName>
    </submittedName>
</protein>
<dbReference type="InterPro" id="IPR012340">
    <property type="entry name" value="NA-bd_OB-fold"/>
</dbReference>
<dbReference type="OrthoDB" id="1305148at2759"/>
<reference evidence="1 2" key="1">
    <citation type="submission" date="2018-04" db="EMBL/GenBank/DDBJ databases">
        <authorList>
            <person name="Vogel A."/>
        </authorList>
    </citation>
    <scope>NUCLEOTIDE SEQUENCE [LARGE SCALE GENOMIC DNA]</scope>
</reference>
<accession>A0A484M0T9</accession>
<dbReference type="AlphaFoldDB" id="A0A484M0T9"/>
<sequence>MDISLEYLEGTRLPCTLWGCIKASTYYDVSKMILDENIPDIDTFGDKYVTTRSISSEALSLIVSTCTVQSSPMTIKMKTIEEVIERKEPGRVWIACSIACVENSGSWFYTSCKGCPRKKLQKDSLNCCSVCKSQWCGFEVLFKRPCCG</sequence>
<keyword evidence="2" id="KW-1185">Reference proteome</keyword>
<evidence type="ECO:0000313" key="2">
    <source>
        <dbReference type="Proteomes" id="UP000595140"/>
    </source>
</evidence>
<proteinExistence type="predicted"/>